<dbReference type="InterPro" id="IPR024083">
    <property type="entry name" value="Fumarase/histidase_N"/>
</dbReference>
<dbReference type="SUPFAM" id="SSF48557">
    <property type="entry name" value="L-aspartase-like"/>
    <property type="match status" value="1"/>
</dbReference>
<evidence type="ECO:0000256" key="2">
    <source>
        <dbReference type="SAM" id="MobiDB-lite"/>
    </source>
</evidence>
<proteinExistence type="predicted"/>
<comment type="caution">
    <text evidence="3">The sequence shown here is derived from an EMBL/GenBank/DDBJ whole genome shotgun (WGS) entry which is preliminary data.</text>
</comment>
<keyword evidence="4" id="KW-1185">Reference proteome</keyword>
<dbReference type="PANTHER" id="PTHR10362">
    <property type="entry name" value="HISTIDINE AMMONIA-LYASE"/>
    <property type="match status" value="1"/>
</dbReference>
<gene>
    <name evidence="3" type="ORF">FNZ23_10625</name>
</gene>
<keyword evidence="1" id="KW-0456">Lyase</keyword>
<dbReference type="OrthoDB" id="3278073at2"/>
<evidence type="ECO:0000256" key="1">
    <source>
        <dbReference type="ARBA" id="ARBA00023239"/>
    </source>
</evidence>
<evidence type="ECO:0000313" key="4">
    <source>
        <dbReference type="Proteomes" id="UP000320888"/>
    </source>
</evidence>
<feature type="region of interest" description="Disordered" evidence="2">
    <location>
        <begin position="323"/>
        <end position="355"/>
    </location>
</feature>
<accession>A0A553ZLZ4</accession>
<organism evidence="3 4">
    <name type="scientific">Streptomyces benahoarensis</name>
    <dbReference type="NCBI Taxonomy" id="2595054"/>
    <lineage>
        <taxon>Bacteria</taxon>
        <taxon>Bacillati</taxon>
        <taxon>Actinomycetota</taxon>
        <taxon>Actinomycetes</taxon>
        <taxon>Kitasatosporales</taxon>
        <taxon>Streptomycetaceae</taxon>
        <taxon>Streptomyces</taxon>
    </lineage>
</organism>
<evidence type="ECO:0008006" key="5">
    <source>
        <dbReference type="Google" id="ProtNLM"/>
    </source>
</evidence>
<dbReference type="EMBL" id="VKLS01000092">
    <property type="protein sequence ID" value="TSB42316.1"/>
    <property type="molecule type" value="Genomic_DNA"/>
</dbReference>
<dbReference type="Pfam" id="PF00221">
    <property type="entry name" value="Lyase_aromatic"/>
    <property type="match status" value="1"/>
</dbReference>
<reference evidence="3 4" key="1">
    <citation type="submission" date="2019-07" db="EMBL/GenBank/DDBJ databases">
        <title>Draft genome for Streptomyces benahoarensis MZ03-48.</title>
        <authorList>
            <person name="Gonzalez-Pimentel J.L."/>
        </authorList>
    </citation>
    <scope>NUCLEOTIDE SEQUENCE [LARGE SCALE GENOMIC DNA]</scope>
    <source>
        <strain evidence="3 4">MZ03-48</strain>
    </source>
</reference>
<protein>
    <recommendedName>
        <fullName evidence="5">Histidine ammonia-lyase</fullName>
    </recommendedName>
</protein>
<feature type="compositionally biased region" description="Low complexity" evidence="2">
    <location>
        <begin position="323"/>
        <end position="334"/>
    </location>
</feature>
<dbReference type="InterPro" id="IPR008948">
    <property type="entry name" value="L-Aspartase-like"/>
</dbReference>
<evidence type="ECO:0000313" key="3">
    <source>
        <dbReference type="EMBL" id="TSB42316.1"/>
    </source>
</evidence>
<dbReference type="GO" id="GO:0016841">
    <property type="term" value="F:ammonia-lyase activity"/>
    <property type="evidence" value="ECO:0007669"/>
    <property type="project" value="UniProtKB-ARBA"/>
</dbReference>
<dbReference type="Proteomes" id="UP000320888">
    <property type="component" value="Unassembled WGS sequence"/>
</dbReference>
<name>A0A553ZLZ4_9ACTN</name>
<sequence length="355" mass="38030">MVGGSTKTTRPRGQARPLLDAKARERVRKARKTAERVTARRRVYGYTTGVGANRTATVPDSAVDAFGVRLLRSHSGGIGPVVPDEQTRAMLAVRLNQLLRGGAAIDVAVVDRIAEALTRGHLPTVHALGAIGTGDLSALGELGLTLAGELPWRGGSGPAPAPLTLTRWDALPLMSSGALTIGQSALAATDLGHLLDRVPLVAATTRPRCAAPPSRTPRMCTTSVRTRARSCSRRGCVSCWPRRTGTRPWCRIPSVCAACRRCTARLWTPGPRWTRCSPWRSTPPWRIRCSTPTRRATTTTVASTWPGWGWPSTSSGWDYWAPRSSPRPGSASCSNRPSLGCRPSSPRVRTAVAPS</sequence>
<dbReference type="InterPro" id="IPR001106">
    <property type="entry name" value="Aromatic_Lyase"/>
</dbReference>
<dbReference type="AlphaFoldDB" id="A0A553ZLZ4"/>
<dbReference type="Gene3D" id="1.10.275.10">
    <property type="entry name" value="Fumarase/aspartase (N-terminal domain)"/>
    <property type="match status" value="1"/>
</dbReference>